<dbReference type="PANTHER" id="PTHR44329:SF288">
    <property type="entry name" value="MITOGEN-ACTIVATED PROTEIN KINASE KINASE KINASE 20"/>
    <property type="match status" value="1"/>
</dbReference>
<dbReference type="Gene3D" id="1.10.510.10">
    <property type="entry name" value="Transferase(Phosphotransferase) domain 1"/>
    <property type="match status" value="1"/>
</dbReference>
<comment type="caution">
    <text evidence="6">The sequence shown here is derived from an EMBL/GenBank/DDBJ whole genome shotgun (WGS) entry which is preliminary data.</text>
</comment>
<dbReference type="PRINTS" id="PR00109">
    <property type="entry name" value="TYRKINASE"/>
</dbReference>
<proteinExistence type="predicted"/>
<organism evidence="6 7">
    <name type="scientific">Acaulospora morrowiae</name>
    <dbReference type="NCBI Taxonomy" id="94023"/>
    <lineage>
        <taxon>Eukaryota</taxon>
        <taxon>Fungi</taxon>
        <taxon>Fungi incertae sedis</taxon>
        <taxon>Mucoromycota</taxon>
        <taxon>Glomeromycotina</taxon>
        <taxon>Glomeromycetes</taxon>
        <taxon>Diversisporales</taxon>
        <taxon>Acaulosporaceae</taxon>
        <taxon>Acaulospora</taxon>
    </lineage>
</organism>
<dbReference type="PANTHER" id="PTHR44329">
    <property type="entry name" value="SERINE/THREONINE-PROTEIN KINASE TNNI3K-RELATED"/>
    <property type="match status" value="1"/>
</dbReference>
<sequence>GNGKLDQYLKRKRLENEDNPIYLKVDWIPFDQFEGLDLLRRGGEGLIYVANWKNGPLNLGPEKVALKCLHGSTSDIDKFIKELDIQVSLYHTNTPLCYGVSQLPTKQYIIVMEYAEDGDLQRYIRTNFRSIKWKEKLEMMFDISKTLQIIHKAQLVHGDLHSGNILRKNDRFYISDLGLCRPYTETNDCSNLIGVLPYIAPEVLLGKPHGYEADIYGFGVIMWEITSGKQPYGTLSHDVYLAQEIINGERPSIGSNVPSDITNLIRECWSGEPKKRPNADDIHAIFNKWLFEDLMYEKWPEPNVDYEHPPLENNVISTKCIPTNDLDYISIQANYIIPDDLEYEDSVEIRIERY</sequence>
<dbReference type="InterPro" id="IPR000719">
    <property type="entry name" value="Prot_kinase_dom"/>
</dbReference>
<dbReference type="InterPro" id="IPR001245">
    <property type="entry name" value="Ser-Thr/Tyr_kinase_cat_dom"/>
</dbReference>
<evidence type="ECO:0000313" key="7">
    <source>
        <dbReference type="Proteomes" id="UP000789342"/>
    </source>
</evidence>
<dbReference type="AlphaFoldDB" id="A0A9N9HSP2"/>
<evidence type="ECO:0000256" key="2">
    <source>
        <dbReference type="ARBA" id="ARBA00022741"/>
    </source>
</evidence>
<dbReference type="Proteomes" id="UP000789342">
    <property type="component" value="Unassembled WGS sequence"/>
</dbReference>
<dbReference type="SUPFAM" id="SSF56112">
    <property type="entry name" value="Protein kinase-like (PK-like)"/>
    <property type="match status" value="1"/>
</dbReference>
<keyword evidence="4" id="KW-0067">ATP-binding</keyword>
<gene>
    <name evidence="6" type="ORF">AMORRO_LOCUS12280</name>
</gene>
<dbReference type="PROSITE" id="PS50011">
    <property type="entry name" value="PROTEIN_KINASE_DOM"/>
    <property type="match status" value="1"/>
</dbReference>
<dbReference type="OrthoDB" id="544350at2759"/>
<keyword evidence="3" id="KW-0418">Kinase</keyword>
<keyword evidence="1" id="KW-0808">Transferase</keyword>
<keyword evidence="7" id="KW-1185">Reference proteome</keyword>
<protein>
    <submittedName>
        <fullName evidence="6">7474_t:CDS:1</fullName>
    </submittedName>
</protein>
<evidence type="ECO:0000313" key="6">
    <source>
        <dbReference type="EMBL" id="CAG8703773.1"/>
    </source>
</evidence>
<dbReference type="Pfam" id="PF07714">
    <property type="entry name" value="PK_Tyr_Ser-Thr"/>
    <property type="match status" value="1"/>
</dbReference>
<keyword evidence="2" id="KW-0547">Nucleotide-binding</keyword>
<dbReference type="InterPro" id="IPR051681">
    <property type="entry name" value="Ser/Thr_Kinases-Pseudokinases"/>
</dbReference>
<reference evidence="6" key="1">
    <citation type="submission" date="2021-06" db="EMBL/GenBank/DDBJ databases">
        <authorList>
            <person name="Kallberg Y."/>
            <person name="Tangrot J."/>
            <person name="Rosling A."/>
        </authorList>
    </citation>
    <scope>NUCLEOTIDE SEQUENCE</scope>
    <source>
        <strain evidence="6">CL551</strain>
    </source>
</reference>
<dbReference type="GO" id="GO:0004674">
    <property type="term" value="F:protein serine/threonine kinase activity"/>
    <property type="evidence" value="ECO:0007669"/>
    <property type="project" value="TreeGrafter"/>
</dbReference>
<accession>A0A9N9HSP2</accession>
<evidence type="ECO:0000256" key="3">
    <source>
        <dbReference type="ARBA" id="ARBA00022777"/>
    </source>
</evidence>
<name>A0A9N9HSP2_9GLOM</name>
<dbReference type="InterPro" id="IPR011009">
    <property type="entry name" value="Kinase-like_dom_sf"/>
</dbReference>
<evidence type="ECO:0000259" key="5">
    <source>
        <dbReference type="PROSITE" id="PS50011"/>
    </source>
</evidence>
<evidence type="ECO:0000256" key="4">
    <source>
        <dbReference type="ARBA" id="ARBA00022840"/>
    </source>
</evidence>
<dbReference type="GO" id="GO:0005524">
    <property type="term" value="F:ATP binding"/>
    <property type="evidence" value="ECO:0007669"/>
    <property type="project" value="UniProtKB-KW"/>
</dbReference>
<feature type="non-terminal residue" evidence="6">
    <location>
        <position position="354"/>
    </location>
</feature>
<feature type="domain" description="Protein kinase" evidence="5">
    <location>
        <begin position="33"/>
        <end position="290"/>
    </location>
</feature>
<dbReference type="EMBL" id="CAJVPV010017713">
    <property type="protein sequence ID" value="CAG8703773.1"/>
    <property type="molecule type" value="Genomic_DNA"/>
</dbReference>
<evidence type="ECO:0000256" key="1">
    <source>
        <dbReference type="ARBA" id="ARBA00022679"/>
    </source>
</evidence>